<keyword evidence="5 12" id="KW-0997">Cell inner membrane</keyword>
<dbReference type="NCBIfam" id="TIGR00933">
    <property type="entry name" value="2a38"/>
    <property type="match status" value="1"/>
</dbReference>
<feature type="transmembrane region" description="Helical" evidence="14">
    <location>
        <begin position="301"/>
        <end position="319"/>
    </location>
</feature>
<keyword evidence="11 12" id="KW-0472">Membrane</keyword>
<keyword evidence="3 12" id="KW-0813">Transport</keyword>
<comment type="subcellular location">
    <subcellularLocation>
        <location evidence="1 12">Cell inner membrane</location>
        <topology evidence="1 12">Multi-pass membrane protein</topology>
    </subcellularLocation>
</comment>
<feature type="binding site" evidence="13">
    <location>
        <position position="222"/>
    </location>
    <ligand>
        <name>K(+)</name>
        <dbReference type="ChEBI" id="CHEBI:29103"/>
    </ligand>
</feature>
<evidence type="ECO:0000256" key="7">
    <source>
        <dbReference type="ARBA" id="ARBA00022692"/>
    </source>
</evidence>
<feature type="transmembrane region" description="Helical" evidence="14">
    <location>
        <begin position="134"/>
        <end position="154"/>
    </location>
</feature>
<evidence type="ECO:0000313" key="15">
    <source>
        <dbReference type="EMBL" id="KKD01090.1"/>
    </source>
</evidence>
<gene>
    <name evidence="15" type="ORF">KY46_04820</name>
</gene>
<dbReference type="Proteomes" id="UP000033633">
    <property type="component" value="Unassembled WGS sequence"/>
</dbReference>
<dbReference type="InterPro" id="IPR003445">
    <property type="entry name" value="Cat_transpt"/>
</dbReference>
<feature type="transmembrane region" description="Helical" evidence="14">
    <location>
        <begin position="425"/>
        <end position="446"/>
    </location>
</feature>
<feature type="transmembrane region" description="Helical" evidence="14">
    <location>
        <begin position="458"/>
        <end position="480"/>
    </location>
</feature>
<dbReference type="STRING" id="265726.KY46_04820"/>
<evidence type="ECO:0000256" key="1">
    <source>
        <dbReference type="ARBA" id="ARBA00004429"/>
    </source>
</evidence>
<keyword evidence="6 12" id="KW-0633">Potassium transport</keyword>
<protein>
    <recommendedName>
        <fullName evidence="12">Trk system potassium uptake protein</fullName>
    </recommendedName>
</protein>
<dbReference type="PIRSF" id="PIRSF006247">
    <property type="entry name" value="TrkH"/>
    <property type="match status" value="1"/>
</dbReference>
<feature type="transmembrane region" description="Helical" evidence="14">
    <location>
        <begin position="40"/>
        <end position="60"/>
    </location>
</feature>
<feature type="transmembrane region" description="Helical" evidence="14">
    <location>
        <begin position="277"/>
        <end position="295"/>
    </location>
</feature>
<keyword evidence="7 14" id="KW-0812">Transmembrane</keyword>
<keyword evidence="16" id="KW-1185">Reference proteome</keyword>
<feature type="transmembrane region" description="Helical" evidence="14">
    <location>
        <begin position="396"/>
        <end position="418"/>
    </location>
</feature>
<feature type="transmembrane region" description="Helical" evidence="14">
    <location>
        <begin position="184"/>
        <end position="204"/>
    </location>
</feature>
<evidence type="ECO:0000256" key="11">
    <source>
        <dbReference type="ARBA" id="ARBA00023136"/>
    </source>
</evidence>
<reference evidence="15 16" key="1">
    <citation type="submission" date="2014-12" db="EMBL/GenBank/DDBJ databases">
        <title>Mercury Reductase activity and rhizosphere competence traits in the genome of root associated Photobacterium halotolerans MELD1.</title>
        <authorList>
            <person name="Mathew D.C."/>
            <person name="Huang C.-C."/>
        </authorList>
    </citation>
    <scope>NUCLEOTIDE SEQUENCE [LARGE SCALE GENOMIC DNA]</scope>
    <source>
        <strain evidence="15 16">MELD1</strain>
    </source>
</reference>
<accession>A0A0F5VHZ4</accession>
<feature type="transmembrane region" description="Helical" evidence="14">
    <location>
        <begin position="12"/>
        <end position="34"/>
    </location>
</feature>
<evidence type="ECO:0000256" key="10">
    <source>
        <dbReference type="ARBA" id="ARBA00023065"/>
    </source>
</evidence>
<evidence type="ECO:0000256" key="14">
    <source>
        <dbReference type="SAM" id="Phobius"/>
    </source>
</evidence>
<feature type="binding site" evidence="13">
    <location>
        <position position="322"/>
    </location>
    <ligand>
        <name>K(+)</name>
        <dbReference type="ChEBI" id="CHEBI:29103"/>
    </ligand>
</feature>
<keyword evidence="8 12" id="KW-0630">Potassium</keyword>
<dbReference type="PANTHER" id="PTHR32024">
    <property type="entry name" value="TRK SYSTEM POTASSIUM UPTAKE PROTEIN TRKG-RELATED"/>
    <property type="match status" value="1"/>
</dbReference>
<dbReference type="EMBL" id="JWYV01000002">
    <property type="protein sequence ID" value="KKD01090.1"/>
    <property type="molecule type" value="Genomic_DNA"/>
</dbReference>
<evidence type="ECO:0000256" key="9">
    <source>
        <dbReference type="ARBA" id="ARBA00022989"/>
    </source>
</evidence>
<dbReference type="GO" id="GO:0005886">
    <property type="term" value="C:plasma membrane"/>
    <property type="evidence" value="ECO:0007669"/>
    <property type="project" value="UniProtKB-SubCell"/>
</dbReference>
<dbReference type="GO" id="GO:0046872">
    <property type="term" value="F:metal ion binding"/>
    <property type="evidence" value="ECO:0007669"/>
    <property type="project" value="UniProtKB-KW"/>
</dbReference>
<feature type="binding site" evidence="13">
    <location>
        <position position="112"/>
    </location>
    <ligand>
        <name>K(+)</name>
        <dbReference type="ChEBI" id="CHEBI:29103"/>
    </ligand>
</feature>
<evidence type="ECO:0000256" key="6">
    <source>
        <dbReference type="ARBA" id="ARBA00022538"/>
    </source>
</evidence>
<dbReference type="PANTHER" id="PTHR32024:SF2">
    <property type="entry name" value="TRK SYSTEM POTASSIUM UPTAKE PROTEIN TRKG-RELATED"/>
    <property type="match status" value="1"/>
</dbReference>
<dbReference type="InterPro" id="IPR004772">
    <property type="entry name" value="TrkH"/>
</dbReference>
<evidence type="ECO:0000256" key="8">
    <source>
        <dbReference type="ARBA" id="ARBA00022958"/>
    </source>
</evidence>
<dbReference type="Pfam" id="PF02386">
    <property type="entry name" value="TrkH"/>
    <property type="match status" value="1"/>
</dbReference>
<organism evidence="15 16">
    <name type="scientific">Photobacterium halotolerans</name>
    <dbReference type="NCBI Taxonomy" id="265726"/>
    <lineage>
        <taxon>Bacteria</taxon>
        <taxon>Pseudomonadati</taxon>
        <taxon>Pseudomonadota</taxon>
        <taxon>Gammaproteobacteria</taxon>
        <taxon>Vibrionales</taxon>
        <taxon>Vibrionaceae</taxon>
        <taxon>Photobacterium</taxon>
    </lineage>
</organism>
<feature type="transmembrane region" description="Helical" evidence="14">
    <location>
        <begin position="72"/>
        <end position="93"/>
    </location>
</feature>
<evidence type="ECO:0000313" key="16">
    <source>
        <dbReference type="Proteomes" id="UP000033633"/>
    </source>
</evidence>
<sequence length="486" mass="53641">MVNPRNTFRLLAMPMLWMGFVQLSFGLLSLFIFNDHISRLFLAPGLFMVLGSAIVSVILRQSKLDKVTFRDALIFASLTWVLTGILGAIPIHLVTDVNYSDAVFESISALTTTGATILSGLDNMPKSFLLYRQFLQWMGGLGVVIFVVAVLPMLNVGGMRLLKAETPGPIKDDKLSPRISKTAHYLWGVYLAITAACAFAYYLAGMSAYDAIAHSFTTVSTGGFSTHDASMWYFESHLILMISNVFMLLGAINFGLHFRVFRAGLSGIKLYLRDEEVRVFVLIVLALSFILGWYLYRQSAYEHILISFSFAMFHVISFITSTGFGAADLSAWPAATALFLVFCAYLGGCSGSTAGGNKIVRDILTFKVIRREIRQLIHPRGILPIRYQGRVVASDITNAVMAFMSLAALTTLVFTLLLMATGLDFWSSFTAVVACINVLGPGFGQVGSNFQPVSDTGIWFLNLAMILGRLEYFTVLAMLLPHFWKK</sequence>
<keyword evidence="4 12" id="KW-1003">Cell membrane</keyword>
<dbReference type="PATRIC" id="fig|265726.11.peg.2329"/>
<evidence type="ECO:0000256" key="5">
    <source>
        <dbReference type="ARBA" id="ARBA00022519"/>
    </source>
</evidence>
<feature type="binding site" evidence="13">
    <location>
        <position position="439"/>
    </location>
    <ligand>
        <name>K(+)</name>
        <dbReference type="ChEBI" id="CHEBI:29103"/>
    </ligand>
</feature>
<evidence type="ECO:0000256" key="12">
    <source>
        <dbReference type="PIRNR" id="PIRNR006247"/>
    </source>
</evidence>
<comment type="caution">
    <text evidence="15">The sequence shown here is derived from an EMBL/GenBank/DDBJ whole genome shotgun (WGS) entry which is preliminary data.</text>
</comment>
<dbReference type="RefSeq" id="WP_200896169.1">
    <property type="nucleotide sequence ID" value="NZ_JWYV01000002.1"/>
</dbReference>
<evidence type="ECO:0000256" key="4">
    <source>
        <dbReference type="ARBA" id="ARBA00022475"/>
    </source>
</evidence>
<comment type="function">
    <text evidence="12">Low-affinity potassium transport system. Interacts with Trk system potassium uptake protein TrkA.</text>
</comment>
<evidence type="ECO:0000256" key="3">
    <source>
        <dbReference type="ARBA" id="ARBA00022448"/>
    </source>
</evidence>
<keyword evidence="13" id="KW-0479">Metal-binding</keyword>
<name>A0A0F5VHZ4_9GAMM</name>
<proteinExistence type="inferred from homology"/>
<dbReference type="AlphaFoldDB" id="A0A0F5VHZ4"/>
<comment type="similarity">
    <text evidence="2 12">Belongs to the TrkH potassium transport family.</text>
</comment>
<evidence type="ECO:0000256" key="13">
    <source>
        <dbReference type="PIRSR" id="PIRSR006247-1"/>
    </source>
</evidence>
<feature type="transmembrane region" description="Helical" evidence="14">
    <location>
        <begin position="331"/>
        <end position="348"/>
    </location>
</feature>
<keyword evidence="9 14" id="KW-1133">Transmembrane helix</keyword>
<dbReference type="GO" id="GO:0015379">
    <property type="term" value="F:potassium:chloride symporter activity"/>
    <property type="evidence" value="ECO:0007669"/>
    <property type="project" value="InterPro"/>
</dbReference>
<feature type="binding site" evidence="13">
    <location>
        <position position="113"/>
    </location>
    <ligand>
        <name>K(+)</name>
        <dbReference type="ChEBI" id="CHEBI:29103"/>
    </ligand>
</feature>
<feature type="transmembrane region" description="Helical" evidence="14">
    <location>
        <begin position="238"/>
        <end position="256"/>
    </location>
</feature>
<keyword evidence="10 12" id="KW-0406">Ion transport</keyword>
<evidence type="ECO:0000256" key="2">
    <source>
        <dbReference type="ARBA" id="ARBA00009137"/>
    </source>
</evidence>